<comment type="caution">
    <text evidence="3">The sequence shown here is derived from an EMBL/GenBank/DDBJ whole genome shotgun (WGS) entry which is preliminary data.</text>
</comment>
<dbReference type="SUPFAM" id="SSF101790">
    <property type="entry name" value="Aminomethyltransferase beta-barrel domain"/>
    <property type="match status" value="1"/>
</dbReference>
<dbReference type="InterPro" id="IPR027266">
    <property type="entry name" value="TrmE/GcvT-like"/>
</dbReference>
<evidence type="ECO:0000313" key="4">
    <source>
        <dbReference type="Proteomes" id="UP000253426"/>
    </source>
</evidence>
<dbReference type="InterPro" id="IPR017703">
    <property type="entry name" value="YgfZ/GCV_T_CS"/>
</dbReference>
<dbReference type="PIRSF" id="PIRSF006487">
    <property type="entry name" value="GcvT"/>
    <property type="match status" value="1"/>
</dbReference>
<dbReference type="RefSeq" id="WP_113956233.1">
    <property type="nucleotide sequence ID" value="NZ_QNRR01000001.1"/>
</dbReference>
<gene>
    <name evidence="3" type="ORF">DES53_10186</name>
</gene>
<proteinExistence type="predicted"/>
<dbReference type="NCBIfam" id="TIGR03317">
    <property type="entry name" value="ygfZ_signature"/>
    <property type="match status" value="1"/>
</dbReference>
<dbReference type="PANTHER" id="PTHR22602:SF0">
    <property type="entry name" value="TRANSFERASE CAF17, MITOCHONDRIAL-RELATED"/>
    <property type="match status" value="1"/>
</dbReference>
<feature type="domain" description="GCVT N-terminal" evidence="2">
    <location>
        <begin position="10"/>
        <end position="125"/>
    </location>
</feature>
<organism evidence="3 4">
    <name type="scientific">Roseimicrobium gellanilyticum</name>
    <dbReference type="NCBI Taxonomy" id="748857"/>
    <lineage>
        <taxon>Bacteria</taxon>
        <taxon>Pseudomonadati</taxon>
        <taxon>Verrucomicrobiota</taxon>
        <taxon>Verrucomicrobiia</taxon>
        <taxon>Verrucomicrobiales</taxon>
        <taxon>Verrucomicrobiaceae</taxon>
        <taxon>Roseimicrobium</taxon>
    </lineage>
</organism>
<dbReference type="GO" id="GO:0016226">
    <property type="term" value="P:iron-sulfur cluster assembly"/>
    <property type="evidence" value="ECO:0007669"/>
    <property type="project" value="TreeGrafter"/>
</dbReference>
<name>A0A366HUC7_9BACT</name>
<dbReference type="InterPro" id="IPR006222">
    <property type="entry name" value="GCVT_N"/>
</dbReference>
<dbReference type="SUPFAM" id="SSF103025">
    <property type="entry name" value="Folate-binding domain"/>
    <property type="match status" value="1"/>
</dbReference>
<dbReference type="InterPro" id="IPR045179">
    <property type="entry name" value="YgfZ/GcvT"/>
</dbReference>
<protein>
    <recommendedName>
        <fullName evidence="2">GCVT N-terminal domain-containing protein</fullName>
    </recommendedName>
</protein>
<dbReference type="EMBL" id="QNRR01000001">
    <property type="protein sequence ID" value="RBP47289.1"/>
    <property type="molecule type" value="Genomic_DNA"/>
</dbReference>
<reference evidence="3 4" key="1">
    <citation type="submission" date="2018-06" db="EMBL/GenBank/DDBJ databases">
        <title>Genomic Encyclopedia of Type Strains, Phase IV (KMG-IV): sequencing the most valuable type-strain genomes for metagenomic binning, comparative biology and taxonomic classification.</title>
        <authorList>
            <person name="Goeker M."/>
        </authorList>
    </citation>
    <scope>NUCLEOTIDE SEQUENCE [LARGE SCALE GENOMIC DNA]</scope>
    <source>
        <strain evidence="3 4">DSM 25532</strain>
    </source>
</reference>
<dbReference type="InterPro" id="IPR029043">
    <property type="entry name" value="GcvT/YgfZ_C"/>
</dbReference>
<dbReference type="PANTHER" id="PTHR22602">
    <property type="entry name" value="TRANSFERASE CAF17, MITOCHONDRIAL-RELATED"/>
    <property type="match status" value="1"/>
</dbReference>
<evidence type="ECO:0000259" key="2">
    <source>
        <dbReference type="Pfam" id="PF01571"/>
    </source>
</evidence>
<dbReference type="OrthoDB" id="9796287at2"/>
<keyword evidence="4" id="KW-1185">Reference proteome</keyword>
<dbReference type="Gene3D" id="3.30.1360.120">
    <property type="entry name" value="Probable tRNA modification gtpase trme, domain 1"/>
    <property type="match status" value="1"/>
</dbReference>
<sequence>MTPELYQRLESQGGAADLSARAKFALAGADRVRYLNGQVTNEVRGASPAAAIYACVTNAKGRIEGDVFIHASADPGSLLLLDAEEGLREHLGARLERYIVADDVELRDVTEDWRLWHFFGPAAEAARQLPLPTGSARLDVTRLGAVGVDVWVPASGVGLALPPDVQTVAPETWEALRILKGVPRWPQEINNDAFPQEAGLEGRAMSFTKGCYIGQEILSRIKLTGKMPRRLVRVDFGALPADTPAHGTNAVPWTLFDSSQEPPKAVGQMTSITHHPVLDRPVGLAYVRHGLEAGDSLLIGSEEPPRIFAKVDISPT</sequence>
<dbReference type="Pfam" id="PF01571">
    <property type="entry name" value="GCV_T"/>
    <property type="match status" value="1"/>
</dbReference>
<keyword evidence="1" id="KW-0809">Transit peptide</keyword>
<dbReference type="Proteomes" id="UP000253426">
    <property type="component" value="Unassembled WGS sequence"/>
</dbReference>
<dbReference type="AlphaFoldDB" id="A0A366HUC7"/>
<accession>A0A366HUC7</accession>
<evidence type="ECO:0000313" key="3">
    <source>
        <dbReference type="EMBL" id="RBP47289.1"/>
    </source>
</evidence>
<evidence type="ECO:0000256" key="1">
    <source>
        <dbReference type="ARBA" id="ARBA00022946"/>
    </source>
</evidence>